<gene>
    <name evidence="6" type="ORF">WR25_18571</name>
</gene>
<evidence type="ECO:0000256" key="5">
    <source>
        <dbReference type="SAM" id="Phobius"/>
    </source>
</evidence>
<comment type="caution">
    <text evidence="6">The sequence shown here is derived from an EMBL/GenBank/DDBJ whole genome shotgun (WGS) entry which is preliminary data.</text>
</comment>
<feature type="transmembrane region" description="Helical" evidence="5">
    <location>
        <begin position="397"/>
        <end position="418"/>
    </location>
</feature>
<keyword evidence="7" id="KW-1185">Reference proteome</keyword>
<dbReference type="Gene3D" id="1.20.1250.20">
    <property type="entry name" value="MFS general substrate transporter like domains"/>
    <property type="match status" value="1"/>
</dbReference>
<organism evidence="6 7">
    <name type="scientific">Diploscapter pachys</name>
    <dbReference type="NCBI Taxonomy" id="2018661"/>
    <lineage>
        <taxon>Eukaryota</taxon>
        <taxon>Metazoa</taxon>
        <taxon>Ecdysozoa</taxon>
        <taxon>Nematoda</taxon>
        <taxon>Chromadorea</taxon>
        <taxon>Rhabditida</taxon>
        <taxon>Rhabditina</taxon>
        <taxon>Rhabditomorpha</taxon>
        <taxon>Rhabditoidea</taxon>
        <taxon>Rhabditidae</taxon>
        <taxon>Diploscapter</taxon>
    </lineage>
</organism>
<evidence type="ECO:0000313" key="7">
    <source>
        <dbReference type="Proteomes" id="UP000218231"/>
    </source>
</evidence>
<dbReference type="AlphaFoldDB" id="A0A2A2K8V4"/>
<dbReference type="OrthoDB" id="3026777at2759"/>
<name>A0A2A2K8V4_9BILA</name>
<feature type="transmembrane region" description="Helical" evidence="5">
    <location>
        <begin position="12"/>
        <end position="33"/>
    </location>
</feature>
<dbReference type="GO" id="GO:0022857">
    <property type="term" value="F:transmembrane transporter activity"/>
    <property type="evidence" value="ECO:0007669"/>
    <property type="project" value="InterPro"/>
</dbReference>
<feature type="transmembrane region" description="Helical" evidence="5">
    <location>
        <begin position="298"/>
        <end position="315"/>
    </location>
</feature>
<dbReference type="Pfam" id="PF07690">
    <property type="entry name" value="MFS_1"/>
    <property type="match status" value="1"/>
</dbReference>
<keyword evidence="4 5" id="KW-0472">Membrane</keyword>
<dbReference type="InterPro" id="IPR036259">
    <property type="entry name" value="MFS_trans_sf"/>
</dbReference>
<dbReference type="PANTHER" id="PTHR23507:SF11">
    <property type="entry name" value="SOLUTE CARRIER FAMILY RELATED"/>
    <property type="match status" value="1"/>
</dbReference>
<dbReference type="SUPFAM" id="SSF103473">
    <property type="entry name" value="MFS general substrate transporter"/>
    <property type="match status" value="1"/>
</dbReference>
<comment type="subcellular location">
    <subcellularLocation>
        <location evidence="1">Membrane</location>
        <topology evidence="1">Multi-pass membrane protein</topology>
    </subcellularLocation>
</comment>
<feature type="transmembrane region" description="Helical" evidence="5">
    <location>
        <begin position="173"/>
        <end position="196"/>
    </location>
</feature>
<feature type="transmembrane region" description="Helical" evidence="5">
    <location>
        <begin position="77"/>
        <end position="100"/>
    </location>
</feature>
<feature type="transmembrane region" description="Helical" evidence="5">
    <location>
        <begin position="202"/>
        <end position="222"/>
    </location>
</feature>
<feature type="transmembrane region" description="Helical" evidence="5">
    <location>
        <begin position="107"/>
        <end position="125"/>
    </location>
</feature>
<reference evidence="6 7" key="1">
    <citation type="journal article" date="2017" name="Curr. Biol.">
        <title>Genome architecture and evolution of a unichromosomal asexual nematode.</title>
        <authorList>
            <person name="Fradin H."/>
            <person name="Zegar C."/>
            <person name="Gutwein M."/>
            <person name="Lucas J."/>
            <person name="Kovtun M."/>
            <person name="Corcoran D."/>
            <person name="Baugh L.R."/>
            <person name="Kiontke K."/>
            <person name="Gunsalus K."/>
            <person name="Fitch D.H."/>
            <person name="Piano F."/>
        </authorList>
    </citation>
    <scope>NUCLEOTIDE SEQUENCE [LARGE SCALE GENOMIC DNA]</scope>
    <source>
        <strain evidence="6">PF1309</strain>
    </source>
</reference>
<feature type="transmembrane region" description="Helical" evidence="5">
    <location>
        <begin position="137"/>
        <end position="161"/>
    </location>
</feature>
<protein>
    <recommendedName>
        <fullName evidence="8">Major facilitator superfamily (MFS) profile domain-containing protein</fullName>
    </recommendedName>
</protein>
<evidence type="ECO:0000256" key="4">
    <source>
        <dbReference type="ARBA" id="ARBA00023136"/>
    </source>
</evidence>
<evidence type="ECO:0008006" key="8">
    <source>
        <dbReference type="Google" id="ProtNLM"/>
    </source>
</evidence>
<evidence type="ECO:0000313" key="6">
    <source>
        <dbReference type="EMBL" id="PAV70229.1"/>
    </source>
</evidence>
<dbReference type="GO" id="GO:0016020">
    <property type="term" value="C:membrane"/>
    <property type="evidence" value="ECO:0007669"/>
    <property type="project" value="UniProtKB-SubCell"/>
</dbReference>
<keyword evidence="3 5" id="KW-1133">Transmembrane helix</keyword>
<sequence>MGPSALLREIRFSLSHLTVEPIGFLVFFGWSFANTFQSPYIYRKICQVYYAADSSVNCSFLVDGNVEDSVQMRNAEWSIFIVLSFLIPVIFADIIIGSFGDRHGRKLPLLIAIVGVGISEYGYLLTLSSISTPFWTILIFGFFAGLTGYISIIPMTCYAYLADVTEEPHLLTLRAGIYSAIQTTASGLGGFLAAAFASVLTVSIAIDVELVLLLLSCFYVLYRIPQKPGLREIERKTRKVAPIVSKTVTRSNNNNEEKKKAVGKSGFDYIAEWTKRAVELLVEGVKVLVQPREGHRRSFILISMAALVVCYTTAIETRTSGIIYSFVFRRTDDGSLAWSLRNLGLWQGFGYLMWLAGDSDALMYIANAAGLFSGLALPAVAGFLIQIVPMSEIGRVFSLFAIGADLSCLLATVIYSNIYRATVSWSASFVWFLMSGVQFIAVLAILWVHVLSRRQGMGASRVQPITSVRHAISRIGEESHANDLEMMKERERKEKSKIVRSIASVAERMESANSPSLWESSEDLRRVDRNISFY</sequence>
<evidence type="ECO:0000256" key="2">
    <source>
        <dbReference type="ARBA" id="ARBA00022692"/>
    </source>
</evidence>
<feature type="transmembrane region" description="Helical" evidence="5">
    <location>
        <begin position="361"/>
        <end position="385"/>
    </location>
</feature>
<accession>A0A2A2K8V4</accession>
<evidence type="ECO:0000256" key="3">
    <source>
        <dbReference type="ARBA" id="ARBA00022989"/>
    </source>
</evidence>
<dbReference type="PANTHER" id="PTHR23507">
    <property type="entry name" value="ZGC:174356"/>
    <property type="match status" value="1"/>
</dbReference>
<proteinExistence type="predicted"/>
<keyword evidence="2 5" id="KW-0812">Transmembrane</keyword>
<dbReference type="InterPro" id="IPR011701">
    <property type="entry name" value="MFS"/>
</dbReference>
<dbReference type="Proteomes" id="UP000218231">
    <property type="component" value="Unassembled WGS sequence"/>
</dbReference>
<dbReference type="EMBL" id="LIAE01009328">
    <property type="protein sequence ID" value="PAV70229.1"/>
    <property type="molecule type" value="Genomic_DNA"/>
</dbReference>
<evidence type="ECO:0000256" key="1">
    <source>
        <dbReference type="ARBA" id="ARBA00004141"/>
    </source>
</evidence>
<feature type="transmembrane region" description="Helical" evidence="5">
    <location>
        <begin position="430"/>
        <end position="451"/>
    </location>
</feature>